<organism evidence="1 2">
    <name type="scientific">Pleurodeles waltl</name>
    <name type="common">Iberian ribbed newt</name>
    <dbReference type="NCBI Taxonomy" id="8319"/>
    <lineage>
        <taxon>Eukaryota</taxon>
        <taxon>Metazoa</taxon>
        <taxon>Chordata</taxon>
        <taxon>Craniata</taxon>
        <taxon>Vertebrata</taxon>
        <taxon>Euteleostomi</taxon>
        <taxon>Amphibia</taxon>
        <taxon>Batrachia</taxon>
        <taxon>Caudata</taxon>
        <taxon>Salamandroidea</taxon>
        <taxon>Salamandridae</taxon>
        <taxon>Pleurodelinae</taxon>
        <taxon>Pleurodeles</taxon>
    </lineage>
</organism>
<accession>A0AAV7UD19</accession>
<proteinExistence type="predicted"/>
<gene>
    <name evidence="1" type="ORF">NDU88_003098</name>
</gene>
<protein>
    <submittedName>
        <fullName evidence="1">Uncharacterized protein</fullName>
    </submittedName>
</protein>
<dbReference type="AlphaFoldDB" id="A0AAV7UD19"/>
<reference evidence="1" key="1">
    <citation type="journal article" date="2022" name="bioRxiv">
        <title>Sequencing and chromosome-scale assembly of the giantPleurodeles waltlgenome.</title>
        <authorList>
            <person name="Brown T."/>
            <person name="Elewa A."/>
            <person name="Iarovenko S."/>
            <person name="Subramanian E."/>
            <person name="Araus A.J."/>
            <person name="Petzold A."/>
            <person name="Susuki M."/>
            <person name="Suzuki K.-i.T."/>
            <person name="Hayashi T."/>
            <person name="Toyoda A."/>
            <person name="Oliveira C."/>
            <person name="Osipova E."/>
            <person name="Leigh N.D."/>
            <person name="Simon A."/>
            <person name="Yun M.H."/>
        </authorList>
    </citation>
    <scope>NUCLEOTIDE SEQUENCE</scope>
    <source>
        <strain evidence="1">20211129_DDA</strain>
        <tissue evidence="1">Liver</tissue>
    </source>
</reference>
<evidence type="ECO:0000313" key="2">
    <source>
        <dbReference type="Proteomes" id="UP001066276"/>
    </source>
</evidence>
<name>A0AAV7UD19_PLEWA</name>
<evidence type="ECO:0000313" key="1">
    <source>
        <dbReference type="EMBL" id="KAJ1186315.1"/>
    </source>
</evidence>
<dbReference type="Proteomes" id="UP001066276">
    <property type="component" value="Chromosome 3_1"/>
</dbReference>
<dbReference type="EMBL" id="JANPWB010000005">
    <property type="protein sequence ID" value="KAJ1186315.1"/>
    <property type="molecule type" value="Genomic_DNA"/>
</dbReference>
<comment type="caution">
    <text evidence="1">The sequence shown here is derived from an EMBL/GenBank/DDBJ whole genome shotgun (WGS) entry which is preliminary data.</text>
</comment>
<sequence>MPCTTEQTLESTLANHSHTFNKILEGVPAIESTLVPKIDTLRIDKTLLQEDHKKWKEGVNDSESTLATLRPAIMEVDARIKALQKEVNYLKKHIKNQEGRS</sequence>
<keyword evidence="2" id="KW-1185">Reference proteome</keyword>